<dbReference type="GO" id="GO:0008312">
    <property type="term" value="F:7S RNA binding"/>
    <property type="evidence" value="ECO:0007669"/>
    <property type="project" value="InterPro"/>
</dbReference>
<feature type="compositionally biased region" description="Basic residues" evidence="10">
    <location>
        <begin position="652"/>
        <end position="662"/>
    </location>
</feature>
<keyword evidence="6" id="KW-0256">Endoplasmic reticulum</keyword>
<keyword evidence="8 9" id="KW-0687">Ribonucleoprotein</keyword>
<name>A0A132AHZ0_SARSC</name>
<dbReference type="PANTHER" id="PTHR14094">
    <property type="entry name" value="SIGNAL RECOGNITION PARTICLE 72"/>
    <property type="match status" value="1"/>
</dbReference>
<evidence type="ECO:0000256" key="4">
    <source>
        <dbReference type="ARBA" id="ARBA00018350"/>
    </source>
</evidence>
<dbReference type="GO" id="GO:0043022">
    <property type="term" value="F:ribosome binding"/>
    <property type="evidence" value="ECO:0007669"/>
    <property type="project" value="TreeGrafter"/>
</dbReference>
<accession>A0A132AHZ0</accession>
<evidence type="ECO:0000313" key="13">
    <source>
        <dbReference type="Proteomes" id="UP000616769"/>
    </source>
</evidence>
<dbReference type="GO" id="GO:0005786">
    <property type="term" value="C:signal recognition particle, endoplasmic reticulum targeting"/>
    <property type="evidence" value="ECO:0007669"/>
    <property type="project" value="UniProtKB-UniRule"/>
</dbReference>
<protein>
    <recommendedName>
        <fullName evidence="4 9">Signal recognition particle subunit SRP72</fullName>
    </recommendedName>
</protein>
<evidence type="ECO:0000256" key="5">
    <source>
        <dbReference type="ARBA" id="ARBA00022490"/>
    </source>
</evidence>
<keyword evidence="7 9" id="KW-0733">Signal recognition particle</keyword>
<reference evidence="12 13" key="1">
    <citation type="journal article" date="2015" name="Parasit. Vectors">
        <title>Draft genome of the scabies mite.</title>
        <authorList>
            <person name="Rider S.D.Jr."/>
            <person name="Morgan M.S."/>
            <person name="Arlian L.G."/>
        </authorList>
    </citation>
    <scope>NUCLEOTIDE SEQUENCE [LARGE SCALE GENOMIC DNA]</scope>
    <source>
        <strain evidence="12">Arlian Lab</strain>
    </source>
</reference>
<dbReference type="EMBL" id="JXLN01015549">
    <property type="protein sequence ID" value="KPM10616.1"/>
    <property type="molecule type" value="Genomic_DNA"/>
</dbReference>
<dbReference type="OrthoDB" id="5421607at2759"/>
<feature type="region of interest" description="Disordered" evidence="10">
    <location>
        <begin position="607"/>
        <end position="662"/>
    </location>
</feature>
<dbReference type="Gene3D" id="1.25.40.10">
    <property type="entry name" value="Tetratricopeptide repeat domain"/>
    <property type="match status" value="2"/>
</dbReference>
<dbReference type="InterPro" id="IPR031545">
    <property type="entry name" value="SRP72_TPR-like"/>
</dbReference>
<proteinExistence type="inferred from homology"/>
<dbReference type="InterPro" id="IPR013699">
    <property type="entry name" value="Signal_recog_part_SRP72_RNA-bd"/>
</dbReference>
<gene>
    <name evidence="12" type="ORF">QR98_0091750</name>
</gene>
<dbReference type="GO" id="GO:0005783">
    <property type="term" value="C:endoplasmic reticulum"/>
    <property type="evidence" value="ECO:0007669"/>
    <property type="project" value="UniProtKB-SubCell"/>
</dbReference>
<evidence type="ECO:0000256" key="2">
    <source>
        <dbReference type="ARBA" id="ARBA00004496"/>
    </source>
</evidence>
<evidence type="ECO:0000256" key="9">
    <source>
        <dbReference type="PIRNR" id="PIRNR038922"/>
    </source>
</evidence>
<dbReference type="InterPro" id="IPR011990">
    <property type="entry name" value="TPR-like_helical_dom_sf"/>
</dbReference>
<evidence type="ECO:0000256" key="6">
    <source>
        <dbReference type="ARBA" id="ARBA00022824"/>
    </source>
</evidence>
<comment type="similarity">
    <text evidence="3 9">Belongs to the SRP72 family.</text>
</comment>
<evidence type="ECO:0000259" key="11">
    <source>
        <dbReference type="Pfam" id="PF08492"/>
    </source>
</evidence>
<evidence type="ECO:0000256" key="8">
    <source>
        <dbReference type="ARBA" id="ARBA00023274"/>
    </source>
</evidence>
<comment type="subcellular location">
    <subcellularLocation>
        <location evidence="2 9">Cytoplasm</location>
    </subcellularLocation>
    <subcellularLocation>
        <location evidence="1">Endoplasmic reticulum</location>
    </subcellularLocation>
</comment>
<sequence length="662" mass="77106">MPSNTNESNISGLFSELKKLENNGEYEQSMKIVSKILHIKPDHRKALHCKIVCLIQLNRFEEAGHHFKLEKCYCKYRLNNIEDALRDLNEPNYKSDDEFGLNELKAQALYRLENFNDCFSNYVDLIKNSHDFYEEERYVNLTAVIAGLKSLDKNFQYEMESISDSTYEVIYNKACTLIASEHYSEAIKKLSEAEGIFSNAFESILLKFFEEDGCQEEEIEAELAIIRAQNAYCQQKLDKNEMALRNYNQILKQKLITNFYLRLSDPALISVVCNNIVAIHKDKNLFDSKKKIKMALNEASETKLSVKQKRNLFYNYCLFLISTNQFDQFHKYLESFRTKFPDEVCDTYLIEAYRFYKEKNLSGAYEILKRFTEINENSQPQSSEIEVYLFLVQLLLQQSKYEECAEILKNLCNVSPRLAIISLLFQIYEKTSNHSALEKLIDNFLMRKENQSNPSVIPLLNEAARFYQNHDKPKLAVQCLEKIVRLKGKTPKLISLLINSYSLFDPAKAKRFEVRIRKFKNKNKNSFKSLQAELPSIEQILNSVDIDQLENKNWSLGIKYVKKSKDTPKTTTVGKKIVKRKRKKILPKNYNPDAIPDPERWLPKYERSNYRKKKDKKAIGKGTQGAVGEVPEIKASPKQIVAPVGPRQQRPTQKKKKKTGRK</sequence>
<dbReference type="PIRSF" id="PIRSF038922">
    <property type="entry name" value="SRP72"/>
    <property type="match status" value="1"/>
</dbReference>
<dbReference type="VEuPathDB" id="VectorBase:SSCA006802"/>
<evidence type="ECO:0000313" key="12">
    <source>
        <dbReference type="EMBL" id="KPM10616.1"/>
    </source>
</evidence>
<organism evidence="12 13">
    <name type="scientific">Sarcoptes scabiei</name>
    <name type="common">Itch mite</name>
    <name type="synonym">Acarus scabiei</name>
    <dbReference type="NCBI Taxonomy" id="52283"/>
    <lineage>
        <taxon>Eukaryota</taxon>
        <taxon>Metazoa</taxon>
        <taxon>Ecdysozoa</taxon>
        <taxon>Arthropoda</taxon>
        <taxon>Chelicerata</taxon>
        <taxon>Arachnida</taxon>
        <taxon>Acari</taxon>
        <taxon>Acariformes</taxon>
        <taxon>Sarcoptiformes</taxon>
        <taxon>Astigmata</taxon>
        <taxon>Psoroptidia</taxon>
        <taxon>Sarcoptoidea</taxon>
        <taxon>Sarcoptidae</taxon>
        <taxon>Sarcoptinae</taxon>
        <taxon>Sarcoptes</taxon>
    </lineage>
</organism>
<keyword evidence="5 9" id="KW-0963">Cytoplasm</keyword>
<comment type="function">
    <text evidence="9">Component of the signal recognition particle (SRP) complex, a ribonucleoprotein complex that mediates the cotranslational targeting of secretory and membrane proteins to the endoplasmic reticulum (ER).</text>
</comment>
<comment type="caution">
    <text evidence="12">The sequence shown here is derived from an EMBL/GenBank/DDBJ whole genome shotgun (WGS) entry which is preliminary data.</text>
</comment>
<feature type="domain" description="Signal recognition particle SRP72 subunit RNA-binding" evidence="11">
    <location>
        <begin position="561"/>
        <end position="612"/>
    </location>
</feature>
<dbReference type="Proteomes" id="UP000616769">
    <property type="component" value="Unassembled WGS sequence"/>
</dbReference>
<evidence type="ECO:0000256" key="7">
    <source>
        <dbReference type="ARBA" id="ARBA00023135"/>
    </source>
</evidence>
<evidence type="ECO:0000256" key="10">
    <source>
        <dbReference type="SAM" id="MobiDB-lite"/>
    </source>
</evidence>
<dbReference type="Pfam" id="PF08492">
    <property type="entry name" value="SRP72"/>
    <property type="match status" value="1"/>
</dbReference>
<dbReference type="SUPFAM" id="SSF48452">
    <property type="entry name" value="TPR-like"/>
    <property type="match status" value="2"/>
</dbReference>
<evidence type="ECO:0000256" key="1">
    <source>
        <dbReference type="ARBA" id="ARBA00004240"/>
    </source>
</evidence>
<dbReference type="PANTHER" id="PTHR14094:SF9">
    <property type="entry name" value="SIGNAL RECOGNITION PARTICLE SUBUNIT SRP72"/>
    <property type="match status" value="1"/>
</dbReference>
<dbReference type="AlphaFoldDB" id="A0A132AHZ0"/>
<dbReference type="GO" id="GO:0006614">
    <property type="term" value="P:SRP-dependent cotranslational protein targeting to membrane"/>
    <property type="evidence" value="ECO:0007669"/>
    <property type="project" value="UniProtKB-UniRule"/>
</dbReference>
<dbReference type="InterPro" id="IPR026270">
    <property type="entry name" value="SRP72"/>
</dbReference>
<dbReference type="Pfam" id="PF17004">
    <property type="entry name" value="SRP_TPR_like"/>
    <property type="match status" value="1"/>
</dbReference>
<evidence type="ECO:0000256" key="3">
    <source>
        <dbReference type="ARBA" id="ARBA00007676"/>
    </source>
</evidence>